<dbReference type="AlphaFoldDB" id="A0A1L7TN06"/>
<proteinExistence type="predicted"/>
<keyword evidence="2" id="KW-1185">Reference proteome</keyword>
<evidence type="ECO:0000313" key="2">
    <source>
        <dbReference type="Proteomes" id="UP000184255"/>
    </source>
</evidence>
<dbReference type="RefSeq" id="XP_041684682.1">
    <property type="nucleotide sequence ID" value="XM_041834416.1"/>
</dbReference>
<comment type="caution">
    <text evidence="1">The sequence shown here is derived from an EMBL/GenBank/DDBJ whole genome shotgun (WGS) entry which is preliminary data.</text>
</comment>
<reference evidence="2" key="1">
    <citation type="journal article" date="2016" name="Genome Biol. Evol.">
        <title>Comparative 'omics' of the Fusarium fujikuroi species complex highlights differences in genetic potential and metabolite synthesis.</title>
        <authorList>
            <person name="Niehaus E.-M."/>
            <person name="Muensterkoetter M."/>
            <person name="Proctor R.H."/>
            <person name="Brown D.W."/>
            <person name="Sharon A."/>
            <person name="Idan Y."/>
            <person name="Oren-Young L."/>
            <person name="Sieber C.M."/>
            <person name="Novak O."/>
            <person name="Pencik A."/>
            <person name="Tarkowska D."/>
            <person name="Hromadova K."/>
            <person name="Freeman S."/>
            <person name="Maymon M."/>
            <person name="Elazar M."/>
            <person name="Youssef S.A."/>
            <person name="El-Shabrawy E.S.M."/>
            <person name="Shalaby A.B.A."/>
            <person name="Houterman P."/>
            <person name="Brock N.L."/>
            <person name="Burkhardt I."/>
            <person name="Tsavkelova E.A."/>
            <person name="Dickschat J.S."/>
            <person name="Galuszka P."/>
            <person name="Gueldener U."/>
            <person name="Tudzynski B."/>
        </authorList>
    </citation>
    <scope>NUCLEOTIDE SEQUENCE [LARGE SCALE GENOMIC DNA]</scope>
    <source>
        <strain evidence="2">MRC7560</strain>
    </source>
</reference>
<protein>
    <submittedName>
        <fullName evidence="1">Uncharacterized protein</fullName>
    </submittedName>
</protein>
<dbReference type="EMBL" id="FCQH01000008">
    <property type="protein sequence ID" value="CVK97553.1"/>
    <property type="molecule type" value="Genomic_DNA"/>
</dbReference>
<gene>
    <name evidence="1" type="ORF">FMAN_11583</name>
</gene>
<sequence length="364" mass="41942">MHVAPKLEMLPSEVIIMIMQSISSPIDLQSAINASPVMFQHYLAHRSTIMAPTIHGLKASYSPMGSANHMALVTKTLPYRLLGKPVVRQEARDLWRFALLPSDLPCYTHWGNHLPLICELYRQREEADHLITEYSKEAWKRLLLWIAEVGPLRPPASKYPDLDRPLVLSEQETYAFERGFFFIIDISALTEYSVRPWYYFGTGIRGFLDSSYFNSMLAFVFDKFRTLVHRVSHQLQKDPSKSPTLLSPEENPTSMFLRRTEDQEVRYIVSLCSRGYAVLQNLQQMKEEELQNYVLSSYFQLAKLEARFLASPEGALKRYVFEGISFRLRHHFGAIGGLSNPLSHGYYFWDDSRVYPASDRGVTA</sequence>
<evidence type="ECO:0000313" key="1">
    <source>
        <dbReference type="EMBL" id="CVK97553.1"/>
    </source>
</evidence>
<name>A0A1L7TN06_FUSMA</name>
<dbReference type="GeneID" id="65090834"/>
<dbReference type="VEuPathDB" id="FungiDB:FMAN_11583"/>
<organism evidence="1 2">
    <name type="scientific">Fusarium mangiferae</name>
    <name type="common">Mango malformation disease fungus</name>
    <dbReference type="NCBI Taxonomy" id="192010"/>
    <lineage>
        <taxon>Eukaryota</taxon>
        <taxon>Fungi</taxon>
        <taxon>Dikarya</taxon>
        <taxon>Ascomycota</taxon>
        <taxon>Pezizomycotina</taxon>
        <taxon>Sordariomycetes</taxon>
        <taxon>Hypocreomycetidae</taxon>
        <taxon>Hypocreales</taxon>
        <taxon>Nectriaceae</taxon>
        <taxon>Fusarium</taxon>
        <taxon>Fusarium fujikuroi species complex</taxon>
    </lineage>
</organism>
<dbReference type="Proteomes" id="UP000184255">
    <property type="component" value="Unassembled WGS sequence"/>
</dbReference>
<accession>A0A1L7TN06</accession>